<sequence length="259" mass="29630">MLTRHLFSIFLLFASLSVSAQTIQGNDSTYMSDPIEPVNRLVWDFNYYVLDGYIYKPVTETYVDWVPKAGRVAINNMVLNLDEPSTIVNNLLQLEFGRATDAFFRFTFNSTFGLLGLFDVAKYGGVERRRESFSNVLGRWSVPHGPYLMVPFIGPRSTRILVGSVVDSLYFPYSYFELWQTGVVMGLNGLDVREGLLGQEILLEQSLDPYTFVKEAYMQFEAFKFNANGQGTDEFILLKQQESQKKTDENLSDFLDEID</sequence>
<accession>A0ABU9H7X4</accession>
<dbReference type="PANTHER" id="PTHR30035">
    <property type="entry name" value="LIPOPROTEIN VACJ-RELATED"/>
    <property type="match status" value="1"/>
</dbReference>
<dbReference type="Pfam" id="PF04333">
    <property type="entry name" value="MlaA"/>
    <property type="match status" value="1"/>
</dbReference>
<evidence type="ECO:0000256" key="3">
    <source>
        <dbReference type="SAM" id="SignalP"/>
    </source>
</evidence>
<evidence type="ECO:0000256" key="1">
    <source>
        <dbReference type="ARBA" id="ARBA00010634"/>
    </source>
</evidence>
<dbReference type="PRINTS" id="PR01805">
    <property type="entry name" value="VACJLIPOPROT"/>
</dbReference>
<feature type="chain" id="PRO_5045294479" evidence="3">
    <location>
        <begin position="21"/>
        <end position="259"/>
    </location>
</feature>
<dbReference type="PANTHER" id="PTHR30035:SF3">
    <property type="entry name" value="INTERMEMBRANE PHOSPHOLIPID TRANSPORT SYSTEM LIPOPROTEIN MLAA"/>
    <property type="match status" value="1"/>
</dbReference>
<dbReference type="RefSeq" id="WP_160060455.1">
    <property type="nucleotide sequence ID" value="NZ_JBAKBA010000003.1"/>
</dbReference>
<name>A0ABU9H7X4_9GAMM</name>
<evidence type="ECO:0000313" key="4">
    <source>
        <dbReference type="EMBL" id="MEL0657979.1"/>
    </source>
</evidence>
<dbReference type="Proteomes" id="UP001366060">
    <property type="component" value="Unassembled WGS sequence"/>
</dbReference>
<keyword evidence="5" id="KW-1185">Reference proteome</keyword>
<reference evidence="4 5" key="1">
    <citation type="submission" date="2024-02" db="EMBL/GenBank/DDBJ databases">
        <title>Bacteria isolated from the canopy kelp, Nereocystis luetkeana.</title>
        <authorList>
            <person name="Pfister C.A."/>
            <person name="Younker I.T."/>
            <person name="Light S.H."/>
        </authorList>
    </citation>
    <scope>NUCLEOTIDE SEQUENCE [LARGE SCALE GENOMIC DNA]</scope>
    <source>
        <strain evidence="4 5">TI.2.07</strain>
    </source>
</reference>
<evidence type="ECO:0000256" key="2">
    <source>
        <dbReference type="ARBA" id="ARBA00022729"/>
    </source>
</evidence>
<dbReference type="EMBL" id="JBAKBA010000003">
    <property type="protein sequence ID" value="MEL0657979.1"/>
    <property type="molecule type" value="Genomic_DNA"/>
</dbReference>
<feature type="signal peptide" evidence="3">
    <location>
        <begin position="1"/>
        <end position="20"/>
    </location>
</feature>
<comment type="caution">
    <text evidence="4">The sequence shown here is derived from an EMBL/GenBank/DDBJ whole genome shotgun (WGS) entry which is preliminary data.</text>
</comment>
<dbReference type="InterPro" id="IPR007428">
    <property type="entry name" value="MlaA"/>
</dbReference>
<keyword evidence="2 3" id="KW-0732">Signal</keyword>
<gene>
    <name evidence="4" type="ORF">V6255_02405</name>
</gene>
<protein>
    <submittedName>
        <fullName evidence="4">VacJ family lipoprotein</fullName>
    </submittedName>
</protein>
<proteinExistence type="inferred from homology"/>
<evidence type="ECO:0000313" key="5">
    <source>
        <dbReference type="Proteomes" id="UP001366060"/>
    </source>
</evidence>
<organism evidence="4 5">
    <name type="scientific">Psychromonas arctica</name>
    <dbReference type="NCBI Taxonomy" id="168275"/>
    <lineage>
        <taxon>Bacteria</taxon>
        <taxon>Pseudomonadati</taxon>
        <taxon>Pseudomonadota</taxon>
        <taxon>Gammaproteobacteria</taxon>
        <taxon>Alteromonadales</taxon>
        <taxon>Psychromonadaceae</taxon>
        <taxon>Psychromonas</taxon>
    </lineage>
</organism>
<comment type="similarity">
    <text evidence="1">Belongs to the MlaA family.</text>
</comment>
<keyword evidence="4" id="KW-0449">Lipoprotein</keyword>